<gene>
    <name evidence="4" type="primary">uppS_2</name>
    <name evidence="3" type="ORF">BJL90_16375</name>
    <name evidence="4" type="ORF">CLFO_22250</name>
</gene>
<dbReference type="RefSeq" id="WP_070970439.1">
    <property type="nucleotide sequence ID" value="NZ_CP017603.1"/>
</dbReference>
<feature type="binding site" evidence="2">
    <location>
        <position position="32"/>
    </location>
    <ligand>
        <name>Mg(2+)</name>
        <dbReference type="ChEBI" id="CHEBI:18420"/>
    </ligand>
</feature>
<dbReference type="PANTHER" id="PTHR10291:SF0">
    <property type="entry name" value="DEHYDRODOLICHYL DIPHOSPHATE SYNTHASE 2"/>
    <property type="match status" value="1"/>
</dbReference>
<evidence type="ECO:0000313" key="4">
    <source>
        <dbReference type="EMBL" id="ARE87825.1"/>
    </source>
</evidence>
<dbReference type="PANTHER" id="PTHR10291">
    <property type="entry name" value="DEHYDRODOLICHYL DIPHOSPHATE SYNTHASE FAMILY MEMBER"/>
    <property type="match status" value="1"/>
</dbReference>
<reference evidence="3 5" key="1">
    <citation type="submission" date="2016-10" db="EMBL/GenBank/DDBJ databases">
        <title>Complete Genome Sequence of Acetogen Clostridium formicoaceticum ATCC 27076.</title>
        <authorList>
            <person name="Bao T."/>
            <person name="Cheng C."/>
            <person name="Zhao J."/>
            <person name="Yang S.-T."/>
            <person name="Wang J."/>
            <person name="Wang M."/>
        </authorList>
    </citation>
    <scope>NUCLEOTIDE SEQUENCE [LARGE SCALE GENOMIC DNA]</scope>
    <source>
        <strain evidence="3 5">ATCC 27076</strain>
    </source>
</reference>
<dbReference type="SUPFAM" id="SSF64005">
    <property type="entry name" value="Undecaprenyl diphosphate synthase"/>
    <property type="match status" value="1"/>
</dbReference>
<feature type="binding site" evidence="2">
    <location>
        <position position="37"/>
    </location>
    <ligand>
        <name>substrate</name>
    </ligand>
</feature>
<feature type="binding site" evidence="2">
    <location>
        <position position="49"/>
    </location>
    <ligand>
        <name>substrate</name>
    </ligand>
</feature>
<comment type="cofactor">
    <cofactor evidence="2">
        <name>Mg(2+)</name>
        <dbReference type="ChEBI" id="CHEBI:18420"/>
    </cofactor>
    <text evidence="2">Binds 2 magnesium ions per subunit.</text>
</comment>
<dbReference type="AlphaFoldDB" id="A0AAC9WHM0"/>
<accession>A0AAC9WHM0</accession>
<sequence length="252" mass="29200">MNKIKDMIKNKNTQELYVDKEKIPQHIGIIMDGNGRWAKKRNLPRTLGHRSGVNALRDVIKTASNIGVKYLSLYAFSTENWKRSSEEVSALMKLLVEYLKKEAKELHKNNVKINTIGDITKFPEAVKIEIHRAKELTKNNKGLCVNIALNYGSRDEMVRCVKKIAEKLSKKQFDVKDIDENLIKIHLDTGDIPDPDLLIRTSGEYRLSNFLLWQSAYTELWFSDVYWPDFTGTHLLEAIKDFENRQRRYGGT</sequence>
<organism evidence="4 6">
    <name type="scientific">Clostridium formicaceticum</name>
    <dbReference type="NCBI Taxonomy" id="1497"/>
    <lineage>
        <taxon>Bacteria</taxon>
        <taxon>Bacillati</taxon>
        <taxon>Bacillota</taxon>
        <taxon>Clostridia</taxon>
        <taxon>Eubacteriales</taxon>
        <taxon>Clostridiaceae</taxon>
        <taxon>Clostridium</taxon>
    </lineage>
</organism>
<proteinExistence type="inferred from homology"/>
<dbReference type="KEGG" id="cfm:BJL90_16375"/>
<dbReference type="GO" id="GO:0016094">
    <property type="term" value="P:polyprenol biosynthetic process"/>
    <property type="evidence" value="ECO:0007669"/>
    <property type="project" value="TreeGrafter"/>
</dbReference>
<feature type="binding site" evidence="2">
    <location>
        <position position="219"/>
    </location>
    <ligand>
        <name>Mg(2+)</name>
        <dbReference type="ChEBI" id="CHEBI:18420"/>
    </ligand>
</feature>
<feature type="binding site" evidence="2">
    <location>
        <position position="83"/>
    </location>
    <ligand>
        <name>substrate</name>
    </ligand>
</feature>
<dbReference type="GO" id="GO:0000287">
    <property type="term" value="F:magnesium ion binding"/>
    <property type="evidence" value="ECO:0007669"/>
    <property type="project" value="UniProtKB-UniRule"/>
</dbReference>
<dbReference type="NCBIfam" id="NF011405">
    <property type="entry name" value="PRK14830.1"/>
    <property type="match status" value="1"/>
</dbReference>
<comment type="similarity">
    <text evidence="2">Belongs to the UPP synthase family.</text>
</comment>
<feature type="active site" evidence="2">
    <location>
        <position position="32"/>
    </location>
</feature>
<feature type="binding site" evidence="2">
    <location>
        <position position="200"/>
    </location>
    <ligand>
        <name>substrate</name>
    </ligand>
</feature>
<dbReference type="Gene3D" id="3.40.1180.10">
    <property type="entry name" value="Decaprenyl diphosphate synthase-like"/>
    <property type="match status" value="1"/>
</dbReference>
<evidence type="ECO:0000256" key="2">
    <source>
        <dbReference type="HAMAP-Rule" id="MF_01139"/>
    </source>
</evidence>
<keyword evidence="1 2" id="KW-0808">Transferase</keyword>
<dbReference type="HAMAP" id="MF_01139">
    <property type="entry name" value="ISPT"/>
    <property type="match status" value="1"/>
</dbReference>
<dbReference type="NCBIfam" id="TIGR00055">
    <property type="entry name" value="uppS"/>
    <property type="match status" value="1"/>
</dbReference>
<feature type="binding site" evidence="2">
    <location>
        <begin position="77"/>
        <end position="79"/>
    </location>
    <ligand>
        <name>substrate</name>
    </ligand>
</feature>
<evidence type="ECO:0000256" key="1">
    <source>
        <dbReference type="ARBA" id="ARBA00022679"/>
    </source>
</evidence>
<feature type="binding site" evidence="2">
    <location>
        <position position="45"/>
    </location>
    <ligand>
        <name>substrate</name>
    </ligand>
</feature>
<dbReference type="InterPro" id="IPR036424">
    <property type="entry name" value="UPP_synth-like_sf"/>
</dbReference>
<dbReference type="Pfam" id="PF01255">
    <property type="entry name" value="Prenyltransf"/>
    <property type="match status" value="1"/>
</dbReference>
<dbReference type="PROSITE" id="PS01066">
    <property type="entry name" value="UPP_SYNTHASE"/>
    <property type="match status" value="1"/>
</dbReference>
<dbReference type="InterPro" id="IPR001441">
    <property type="entry name" value="UPP_synth-like"/>
</dbReference>
<dbReference type="CDD" id="cd00475">
    <property type="entry name" value="Cis_IPPS"/>
    <property type="match status" value="1"/>
</dbReference>
<keyword evidence="2" id="KW-0460">Magnesium</keyword>
<evidence type="ECO:0000313" key="5">
    <source>
        <dbReference type="Proteomes" id="UP000177894"/>
    </source>
</evidence>
<dbReference type="EC" id="2.5.1.-" evidence="2"/>
<comment type="function">
    <text evidence="2">Catalyzes the condensation of isopentenyl diphosphate (IPP) with allylic pyrophosphates generating different type of terpenoids.</text>
</comment>
<reference evidence="4 6" key="2">
    <citation type="submission" date="2017-03" db="EMBL/GenBank/DDBJ databases">
        <title>Complete sequence of Clostridium formicaceticum DSM 92.</title>
        <authorList>
            <person name="Poehlein A."/>
            <person name="Karl M."/>
            <person name="Bengelsdorf F.R."/>
            <person name="Duerre P."/>
            <person name="Daniel R."/>
        </authorList>
    </citation>
    <scope>NUCLEOTIDE SEQUENCE [LARGE SCALE GENOMIC DNA]</scope>
    <source>
        <strain evidence="4 6">DSM 92</strain>
    </source>
</reference>
<feature type="binding site" evidence="2">
    <location>
        <position position="81"/>
    </location>
    <ligand>
        <name>substrate</name>
    </ligand>
</feature>
<dbReference type="EMBL" id="CP020559">
    <property type="protein sequence ID" value="ARE87825.1"/>
    <property type="molecule type" value="Genomic_DNA"/>
</dbReference>
<evidence type="ECO:0000313" key="3">
    <source>
        <dbReference type="EMBL" id="AOY77284.1"/>
    </source>
</evidence>
<feature type="active site" description="Proton acceptor" evidence="2">
    <location>
        <position position="80"/>
    </location>
</feature>
<dbReference type="Proteomes" id="UP000192478">
    <property type="component" value="Chromosome"/>
</dbReference>
<dbReference type="EMBL" id="CP017603">
    <property type="protein sequence ID" value="AOY77284.1"/>
    <property type="molecule type" value="Genomic_DNA"/>
</dbReference>
<dbReference type="GO" id="GO:0045547">
    <property type="term" value="F:ditrans,polycis-polyprenyl diphosphate synthase [(2E,6E)-farnesyl diphosphate specific] activity"/>
    <property type="evidence" value="ECO:0007669"/>
    <property type="project" value="TreeGrafter"/>
</dbReference>
<comment type="subunit">
    <text evidence="2">Homodimer.</text>
</comment>
<dbReference type="InterPro" id="IPR018520">
    <property type="entry name" value="UPP_synth-like_CS"/>
</dbReference>
<dbReference type="FunFam" id="3.40.1180.10:FF:000001">
    <property type="entry name" value="(2E,6E)-farnesyl-diphosphate-specific ditrans,polycis-undecaprenyl-diphosphate synthase"/>
    <property type="match status" value="1"/>
</dbReference>
<keyword evidence="2" id="KW-0479">Metal-binding</keyword>
<dbReference type="Proteomes" id="UP000177894">
    <property type="component" value="Chromosome"/>
</dbReference>
<feature type="binding site" evidence="2">
    <location>
        <begin position="206"/>
        <end position="208"/>
    </location>
    <ligand>
        <name>substrate</name>
    </ligand>
</feature>
<name>A0AAC9WHM0_9CLOT</name>
<protein>
    <recommendedName>
        <fullName evidence="2">Isoprenyl transferase</fullName>
        <ecNumber evidence="2">2.5.1.-</ecNumber>
    </recommendedName>
</protein>
<evidence type="ECO:0000313" key="6">
    <source>
        <dbReference type="Proteomes" id="UP000192478"/>
    </source>
</evidence>
<feature type="binding site" evidence="2">
    <location>
        <begin position="33"/>
        <end position="36"/>
    </location>
    <ligand>
        <name>substrate</name>
    </ligand>
</feature>
<keyword evidence="5" id="KW-1185">Reference proteome</keyword>